<dbReference type="RefSeq" id="WP_215821813.1">
    <property type="nucleotide sequence ID" value="NZ_JAGSOY010000085.1"/>
</dbReference>
<evidence type="ECO:0000313" key="1">
    <source>
        <dbReference type="EMBL" id="MBU2713528.1"/>
    </source>
</evidence>
<sequence length="95" mass="11263">MFKKISDGVVHSVPEDLEKALADDRNALLIWEDITPIARNEWICWIDDAKKLDTRQRRIERARSELKEGKRRPCCWPGCPHRKKDGINKFTKKQY</sequence>
<dbReference type="EMBL" id="JAGSOY010000085">
    <property type="protein sequence ID" value="MBU2713528.1"/>
    <property type="molecule type" value="Genomic_DNA"/>
</dbReference>
<protein>
    <submittedName>
        <fullName evidence="1">YdeI/OmpD-associated family protein</fullName>
    </submittedName>
</protein>
<dbReference type="Pfam" id="PF13376">
    <property type="entry name" value="OmdA"/>
    <property type="match status" value="1"/>
</dbReference>
<accession>A0ABS5ZHI5</accession>
<keyword evidence="2" id="KW-1185">Reference proteome</keyword>
<organism evidence="1 2">
    <name type="scientific">Zooshikella harenae</name>
    <dbReference type="NCBI Taxonomy" id="2827238"/>
    <lineage>
        <taxon>Bacteria</taxon>
        <taxon>Pseudomonadati</taxon>
        <taxon>Pseudomonadota</taxon>
        <taxon>Gammaproteobacteria</taxon>
        <taxon>Oceanospirillales</taxon>
        <taxon>Zooshikellaceae</taxon>
        <taxon>Zooshikella</taxon>
    </lineage>
</organism>
<reference evidence="1 2" key="1">
    <citation type="submission" date="2021-04" db="EMBL/GenBank/DDBJ databases">
        <authorList>
            <person name="Pira H."/>
            <person name="Risdian C."/>
            <person name="Wink J."/>
        </authorList>
    </citation>
    <scope>NUCLEOTIDE SEQUENCE [LARGE SCALE GENOMIC DNA]</scope>
    <source>
        <strain evidence="1 2">WH53</strain>
    </source>
</reference>
<proteinExistence type="predicted"/>
<dbReference type="Proteomes" id="UP000690515">
    <property type="component" value="Unassembled WGS sequence"/>
</dbReference>
<name>A0ABS5ZHI5_9GAMM</name>
<gene>
    <name evidence="1" type="ORF">KCG35_20930</name>
</gene>
<evidence type="ECO:0000313" key="2">
    <source>
        <dbReference type="Proteomes" id="UP000690515"/>
    </source>
</evidence>
<comment type="caution">
    <text evidence="1">The sequence shown here is derived from an EMBL/GenBank/DDBJ whole genome shotgun (WGS) entry which is preliminary data.</text>
</comment>